<comment type="catalytic activity">
    <reaction evidence="4">
        <text>2 cob(II)alamin + reduced [electron-transfer flavoprotein] + 2 ATP = 2 adenosylcob(III)alamin + 2 triphosphate + oxidized [electron-transfer flavoprotein] + 3 H(+)</text>
        <dbReference type="Rhea" id="RHEA:28671"/>
        <dbReference type="Rhea" id="RHEA-COMP:10685"/>
        <dbReference type="Rhea" id="RHEA-COMP:10686"/>
        <dbReference type="ChEBI" id="CHEBI:15378"/>
        <dbReference type="ChEBI" id="CHEBI:16304"/>
        <dbReference type="ChEBI" id="CHEBI:18036"/>
        <dbReference type="ChEBI" id="CHEBI:18408"/>
        <dbReference type="ChEBI" id="CHEBI:30616"/>
        <dbReference type="ChEBI" id="CHEBI:57692"/>
        <dbReference type="ChEBI" id="CHEBI:58307"/>
        <dbReference type="EC" id="2.5.1.17"/>
    </reaction>
</comment>
<dbReference type="KEGG" id="salm:D0Y50_07470"/>
<dbReference type="GO" id="GO:0008817">
    <property type="term" value="F:corrinoid adenosyltransferase activity"/>
    <property type="evidence" value="ECO:0007669"/>
    <property type="project" value="UniProtKB-UniRule"/>
</dbReference>
<dbReference type="PANTHER" id="PTHR12213">
    <property type="entry name" value="CORRINOID ADENOSYLTRANSFERASE"/>
    <property type="match status" value="1"/>
</dbReference>
<dbReference type="Gene3D" id="1.20.1200.10">
    <property type="entry name" value="Cobalamin adenosyltransferase-like"/>
    <property type="match status" value="1"/>
</dbReference>
<dbReference type="InterPro" id="IPR016030">
    <property type="entry name" value="CblAdoTrfase-like"/>
</dbReference>
<accession>A0A346NL11</accession>
<gene>
    <name evidence="6" type="ORF">D0Y50_07470</name>
</gene>
<comment type="similarity">
    <text evidence="4">Belongs to the Cob(I)alamin adenosyltransferase family.</text>
</comment>
<dbReference type="Proteomes" id="UP000262073">
    <property type="component" value="Chromosome"/>
</dbReference>
<evidence type="ECO:0000313" key="7">
    <source>
        <dbReference type="Proteomes" id="UP000262073"/>
    </source>
</evidence>
<dbReference type="EC" id="2.5.1.17" evidence="4"/>
<evidence type="ECO:0000313" key="6">
    <source>
        <dbReference type="EMBL" id="AXR06218.1"/>
    </source>
</evidence>
<dbReference type="RefSeq" id="WP_108566231.1">
    <property type="nucleotide sequence ID" value="NZ_CP031769.1"/>
</dbReference>
<comment type="pathway">
    <text evidence="4">Cofactor biosynthesis; adenosylcobalamin biosynthesis; adenosylcobalamin from cob(II)yrinate a,c-diamide: step 2/7.</text>
</comment>
<evidence type="ECO:0000256" key="3">
    <source>
        <dbReference type="ARBA" id="ARBA00022840"/>
    </source>
</evidence>
<comment type="catalytic activity">
    <reaction evidence="4">
        <text>2 cob(II)yrinate a,c diamide + reduced [electron-transfer flavoprotein] + 2 ATP = 2 adenosylcob(III)yrinate a,c-diamide + 2 triphosphate + oxidized [electron-transfer flavoprotein] + 3 H(+)</text>
        <dbReference type="Rhea" id="RHEA:11528"/>
        <dbReference type="Rhea" id="RHEA-COMP:10685"/>
        <dbReference type="Rhea" id="RHEA-COMP:10686"/>
        <dbReference type="ChEBI" id="CHEBI:15378"/>
        <dbReference type="ChEBI" id="CHEBI:18036"/>
        <dbReference type="ChEBI" id="CHEBI:30616"/>
        <dbReference type="ChEBI" id="CHEBI:57692"/>
        <dbReference type="ChEBI" id="CHEBI:58307"/>
        <dbReference type="ChEBI" id="CHEBI:58503"/>
        <dbReference type="ChEBI" id="CHEBI:58537"/>
        <dbReference type="EC" id="2.5.1.17"/>
    </reaction>
</comment>
<protein>
    <recommendedName>
        <fullName evidence="4">Corrinoid adenosyltransferase</fullName>
        <ecNumber evidence="4">2.5.1.17</ecNumber>
    </recommendedName>
    <alternativeName>
        <fullName evidence="4">Cob(II)alamin adenosyltransferase</fullName>
    </alternativeName>
    <alternativeName>
        <fullName evidence="4">Cob(II)yrinic acid a,c-diamide adenosyltransferase</fullName>
    </alternativeName>
    <alternativeName>
        <fullName evidence="4">Cobinamide/cobalamin adenosyltransferase</fullName>
    </alternativeName>
</protein>
<dbReference type="EMBL" id="CP031769">
    <property type="protein sequence ID" value="AXR06218.1"/>
    <property type="molecule type" value="Genomic_DNA"/>
</dbReference>
<keyword evidence="7" id="KW-1185">Reference proteome</keyword>
<dbReference type="OrthoDB" id="9778896at2"/>
<dbReference type="GO" id="GO:0009236">
    <property type="term" value="P:cobalamin biosynthetic process"/>
    <property type="evidence" value="ECO:0007669"/>
    <property type="project" value="UniProtKB-UniRule"/>
</dbReference>
<keyword evidence="4" id="KW-0169">Cobalamin biosynthesis</keyword>
<name>A0A346NL11_9ALTE</name>
<dbReference type="PANTHER" id="PTHR12213:SF0">
    <property type="entry name" value="CORRINOID ADENOSYLTRANSFERASE MMAB"/>
    <property type="match status" value="1"/>
</dbReference>
<dbReference type="AlphaFoldDB" id="A0A346NL11"/>
<evidence type="ECO:0000256" key="2">
    <source>
        <dbReference type="ARBA" id="ARBA00022741"/>
    </source>
</evidence>
<dbReference type="Pfam" id="PF01923">
    <property type="entry name" value="Cob_adeno_trans"/>
    <property type="match status" value="1"/>
</dbReference>
<sequence>MKIYTRGGDQGQTRIYADKPVKVSKADTVLACYGDIDELNSQVGLLACHADSETDFLHGVQQNLFQLGYAISATSSLNESDVLALEQRIDSLAAPLPPQRSFILPGGHVSAAQAHVCRTVCRRAERTLVAASMEHPVPATTMAYLNRLSDYFFVLARSLNASAGQPDISVPARG</sequence>
<dbReference type="UniPathway" id="UPA00148">
    <property type="reaction ID" value="UER00233"/>
</dbReference>
<dbReference type="InterPro" id="IPR029499">
    <property type="entry name" value="PduO-typ"/>
</dbReference>
<keyword evidence="2 4" id="KW-0547">Nucleotide-binding</keyword>
<keyword evidence="1 4" id="KW-0808">Transferase</keyword>
<evidence type="ECO:0000256" key="4">
    <source>
        <dbReference type="RuleBase" id="RU366026"/>
    </source>
</evidence>
<evidence type="ECO:0000256" key="1">
    <source>
        <dbReference type="ARBA" id="ARBA00022679"/>
    </source>
</evidence>
<keyword evidence="3 4" id="KW-0067">ATP-binding</keyword>
<evidence type="ECO:0000259" key="5">
    <source>
        <dbReference type="Pfam" id="PF01923"/>
    </source>
</evidence>
<dbReference type="InterPro" id="IPR036451">
    <property type="entry name" value="CblAdoTrfase-like_sf"/>
</dbReference>
<reference evidence="6 7" key="1">
    <citation type="submission" date="2018-08" db="EMBL/GenBank/DDBJ databases">
        <title>Salinimonas sediminis sp. nov., a piezophilic bacterium isolated from a deep-sea sediment sample from the New Britain Trench.</title>
        <authorList>
            <person name="Cao J."/>
        </authorList>
    </citation>
    <scope>NUCLEOTIDE SEQUENCE [LARGE SCALE GENOMIC DNA]</scope>
    <source>
        <strain evidence="6 7">N102</strain>
    </source>
</reference>
<dbReference type="GO" id="GO:0005524">
    <property type="term" value="F:ATP binding"/>
    <property type="evidence" value="ECO:0007669"/>
    <property type="project" value="UniProtKB-UniRule"/>
</dbReference>
<dbReference type="NCBIfam" id="TIGR00636">
    <property type="entry name" value="PduO_Nterm"/>
    <property type="match status" value="1"/>
</dbReference>
<proteinExistence type="inferred from homology"/>
<organism evidence="6 7">
    <name type="scientific">Salinimonas sediminis</name>
    <dbReference type="NCBI Taxonomy" id="2303538"/>
    <lineage>
        <taxon>Bacteria</taxon>
        <taxon>Pseudomonadati</taxon>
        <taxon>Pseudomonadota</taxon>
        <taxon>Gammaproteobacteria</taxon>
        <taxon>Alteromonadales</taxon>
        <taxon>Alteromonadaceae</taxon>
        <taxon>Alteromonas/Salinimonas group</taxon>
        <taxon>Salinimonas</taxon>
    </lineage>
</organism>
<dbReference type="SUPFAM" id="SSF89028">
    <property type="entry name" value="Cobalamin adenosyltransferase-like"/>
    <property type="match status" value="1"/>
</dbReference>
<feature type="domain" description="Cobalamin adenosyltransferase-like" evidence="5">
    <location>
        <begin position="3"/>
        <end position="158"/>
    </location>
</feature>